<name>A0ABT1HWJ9_STRSD</name>
<reference evidence="2 3" key="1">
    <citation type="submission" date="2022-06" db="EMBL/GenBank/DDBJ databases">
        <title>Genomic Encyclopedia of Archaeal and Bacterial Type Strains, Phase II (KMG-II): from individual species to whole genera.</title>
        <authorList>
            <person name="Goeker M."/>
        </authorList>
    </citation>
    <scope>NUCLEOTIDE SEQUENCE [LARGE SCALE GENOMIC DNA]</scope>
    <source>
        <strain evidence="2 3">DSM 40477</strain>
    </source>
</reference>
<feature type="transmembrane region" description="Helical" evidence="1">
    <location>
        <begin position="110"/>
        <end position="131"/>
    </location>
</feature>
<dbReference type="EMBL" id="JAMTCP010000021">
    <property type="protein sequence ID" value="MCP2259893.1"/>
    <property type="molecule type" value="Genomic_DNA"/>
</dbReference>
<proteinExistence type="predicted"/>
<sequence>MRILKPFASPGPIAAALAVVAVVILERSPLGVATGLGGAVVGLFAELAALQLGMALGAVVFGARIHRFVIGIGARLWERTTAKRAVVLRAVPILVSVSVGPGRAPVRPRMWAAALLSAVSGLTLAVLASVLSTGPFGHGLAVGAVATLAHAMLPSESAGSSSTGWALFHLFRLPPERAARMDVAPMVDEALDALSTGDLETAERMAARIAQEHPEVRSGTYARISVLEARGRYGEALGLALGLMRAPDIGQKEAGLTLAGVAGLAACAVEAGQLDAALGVPTARQALDDALQLGYPAHQAQGTQALLALLDGDAATAVRLARAGAQTCDHLLSRVDHLATLARAHMAARDNRAAREALAEAERMAAWWPRVVATKARLEVG</sequence>
<keyword evidence="1" id="KW-1133">Transmembrane helix</keyword>
<dbReference type="RefSeq" id="WP_253670775.1">
    <property type="nucleotide sequence ID" value="NZ_JAMTCP010000021.1"/>
</dbReference>
<dbReference type="Proteomes" id="UP001205311">
    <property type="component" value="Unassembled WGS sequence"/>
</dbReference>
<evidence type="ECO:0000256" key="1">
    <source>
        <dbReference type="SAM" id="Phobius"/>
    </source>
</evidence>
<evidence type="ECO:0000313" key="2">
    <source>
        <dbReference type="EMBL" id="MCP2259893.1"/>
    </source>
</evidence>
<protein>
    <submittedName>
        <fullName evidence="2">Uncharacterized protein</fullName>
    </submittedName>
</protein>
<gene>
    <name evidence="2" type="ORF">LX15_003602</name>
</gene>
<keyword evidence="1" id="KW-0472">Membrane</keyword>
<feature type="transmembrane region" description="Helical" evidence="1">
    <location>
        <begin position="43"/>
        <end position="65"/>
    </location>
</feature>
<keyword evidence="3" id="KW-1185">Reference proteome</keyword>
<organism evidence="2 3">
    <name type="scientific">Streptoalloteichus tenebrarius (strain ATCC 17920 / DSM 40477 / JCM 4838 / CBS 697.72 / NBRC 16177 / NCIMB 11028 / NRRL B-12390 / A12253. 1 / ISP 5477)</name>
    <name type="common">Streptomyces tenebrarius</name>
    <dbReference type="NCBI Taxonomy" id="1933"/>
    <lineage>
        <taxon>Bacteria</taxon>
        <taxon>Bacillati</taxon>
        <taxon>Actinomycetota</taxon>
        <taxon>Actinomycetes</taxon>
        <taxon>Pseudonocardiales</taxon>
        <taxon>Pseudonocardiaceae</taxon>
        <taxon>Streptoalloteichus</taxon>
    </lineage>
</organism>
<accession>A0ABT1HWJ9</accession>
<keyword evidence="1" id="KW-0812">Transmembrane</keyword>
<evidence type="ECO:0000313" key="3">
    <source>
        <dbReference type="Proteomes" id="UP001205311"/>
    </source>
</evidence>
<comment type="caution">
    <text evidence="2">The sequence shown here is derived from an EMBL/GenBank/DDBJ whole genome shotgun (WGS) entry which is preliminary data.</text>
</comment>